<protein>
    <submittedName>
        <fullName evidence="2">Uncharacterized protein</fullName>
    </submittedName>
</protein>
<proteinExistence type="predicted"/>
<feature type="signal peptide" evidence="1">
    <location>
        <begin position="1"/>
        <end position="15"/>
    </location>
</feature>
<organism evidence="2 3">
    <name type="scientific">Tropilaelaps mercedesae</name>
    <dbReference type="NCBI Taxonomy" id="418985"/>
    <lineage>
        <taxon>Eukaryota</taxon>
        <taxon>Metazoa</taxon>
        <taxon>Ecdysozoa</taxon>
        <taxon>Arthropoda</taxon>
        <taxon>Chelicerata</taxon>
        <taxon>Arachnida</taxon>
        <taxon>Acari</taxon>
        <taxon>Parasitiformes</taxon>
        <taxon>Mesostigmata</taxon>
        <taxon>Gamasina</taxon>
        <taxon>Dermanyssoidea</taxon>
        <taxon>Laelapidae</taxon>
        <taxon>Tropilaelaps</taxon>
    </lineage>
</organism>
<dbReference type="InParanoid" id="A0A1V9XFG1"/>
<gene>
    <name evidence="2" type="ORF">BIW11_01358</name>
</gene>
<evidence type="ECO:0000313" key="3">
    <source>
        <dbReference type="Proteomes" id="UP000192247"/>
    </source>
</evidence>
<keyword evidence="1" id="KW-0732">Signal</keyword>
<feature type="chain" id="PRO_5012822592" evidence="1">
    <location>
        <begin position="16"/>
        <end position="137"/>
    </location>
</feature>
<sequence length="137" mass="15010">MRHMILLALVAFVAAENVDTIITAFSGALEKLDIPAERKAHYKAALDKSRECIAPLANDAPAERIAVYVEKLTPVVEECSKNIASIPKDQVKERQDKFGACLKEKVQGADSGFDEKQKEVLPKIKQCIVQAVHAGQP</sequence>
<accession>A0A1V9XFG1</accession>
<reference evidence="2 3" key="1">
    <citation type="journal article" date="2017" name="Gigascience">
        <title>Draft genome of the honey bee ectoparasitic mite, Tropilaelaps mercedesae, is shaped by the parasitic life history.</title>
        <authorList>
            <person name="Dong X."/>
            <person name="Armstrong S.D."/>
            <person name="Xia D."/>
            <person name="Makepeace B.L."/>
            <person name="Darby A.C."/>
            <person name="Kadowaki T."/>
        </authorList>
    </citation>
    <scope>NUCLEOTIDE SEQUENCE [LARGE SCALE GENOMIC DNA]</scope>
    <source>
        <strain evidence="2">Wuxi-XJTLU</strain>
    </source>
</reference>
<name>A0A1V9XFG1_9ACAR</name>
<evidence type="ECO:0000256" key="1">
    <source>
        <dbReference type="SAM" id="SignalP"/>
    </source>
</evidence>
<comment type="caution">
    <text evidence="2">The sequence shown here is derived from an EMBL/GenBank/DDBJ whole genome shotgun (WGS) entry which is preliminary data.</text>
</comment>
<dbReference type="EMBL" id="MNPL01012405">
    <property type="protein sequence ID" value="OQR72156.1"/>
    <property type="molecule type" value="Genomic_DNA"/>
</dbReference>
<dbReference type="Proteomes" id="UP000192247">
    <property type="component" value="Unassembled WGS sequence"/>
</dbReference>
<keyword evidence="3" id="KW-1185">Reference proteome</keyword>
<evidence type="ECO:0000313" key="2">
    <source>
        <dbReference type="EMBL" id="OQR72156.1"/>
    </source>
</evidence>
<dbReference type="OrthoDB" id="10315932at2759"/>
<dbReference type="AlphaFoldDB" id="A0A1V9XFG1"/>